<evidence type="ECO:0000313" key="5">
    <source>
        <dbReference type="EMBL" id="KAG6508457.1"/>
    </source>
</evidence>
<keyword evidence="1" id="KW-1015">Disulfide bond</keyword>
<dbReference type="OrthoDB" id="10263751at2759"/>
<gene>
    <name evidence="5" type="ORF">ZIOFF_033831</name>
    <name evidence="4" type="ORF">ZIOFF_037345</name>
</gene>
<dbReference type="Proteomes" id="UP000734854">
    <property type="component" value="Unassembled WGS sequence"/>
</dbReference>
<dbReference type="EMBL" id="JACMSC010000009">
    <property type="protein sequence ID" value="KAG6508457.1"/>
    <property type="molecule type" value="Genomic_DNA"/>
</dbReference>
<dbReference type="CDD" id="cd02947">
    <property type="entry name" value="TRX_family"/>
    <property type="match status" value="1"/>
</dbReference>
<dbReference type="InterPro" id="IPR017937">
    <property type="entry name" value="Thioredoxin_CS"/>
</dbReference>
<organism evidence="5 6">
    <name type="scientific">Zingiber officinale</name>
    <name type="common">Ginger</name>
    <name type="synonym">Amomum zingiber</name>
    <dbReference type="NCBI Taxonomy" id="94328"/>
    <lineage>
        <taxon>Eukaryota</taxon>
        <taxon>Viridiplantae</taxon>
        <taxon>Streptophyta</taxon>
        <taxon>Embryophyta</taxon>
        <taxon>Tracheophyta</taxon>
        <taxon>Spermatophyta</taxon>
        <taxon>Magnoliopsida</taxon>
        <taxon>Liliopsida</taxon>
        <taxon>Zingiberales</taxon>
        <taxon>Zingiberaceae</taxon>
        <taxon>Zingiber</taxon>
    </lineage>
</organism>
<accession>A0A8J5GNE4</accession>
<sequence length="116" mass="13116">MAMEGSVIACQTPSDWNRQILLANAARKLVVVDFTAPWCGPCRVIAPLFSELAEKFPGVIFLRVDVNQLKRVAMDLEVETLPTFVFLKEGRVVDRIVGARKDELPKKVVLHMPKYY</sequence>
<reference evidence="5 6" key="1">
    <citation type="submission" date="2020-08" db="EMBL/GenBank/DDBJ databases">
        <title>Plant Genome Project.</title>
        <authorList>
            <person name="Zhang R.-G."/>
        </authorList>
    </citation>
    <scope>NUCLEOTIDE SEQUENCE [LARGE SCALE GENOMIC DNA]</scope>
    <source>
        <tissue evidence="5">Rhizome</tissue>
    </source>
</reference>
<dbReference type="PROSITE" id="PS51352">
    <property type="entry name" value="THIOREDOXIN_2"/>
    <property type="match status" value="1"/>
</dbReference>
<dbReference type="Pfam" id="PF00085">
    <property type="entry name" value="Thioredoxin"/>
    <property type="match status" value="1"/>
</dbReference>
<protein>
    <recommendedName>
        <fullName evidence="3">Thioredoxin domain-containing protein</fullName>
    </recommendedName>
</protein>
<dbReference type="PANTHER" id="PTHR46115">
    <property type="entry name" value="THIOREDOXIN-LIKE PROTEIN 1"/>
    <property type="match status" value="1"/>
</dbReference>
<evidence type="ECO:0000256" key="1">
    <source>
        <dbReference type="ARBA" id="ARBA00023157"/>
    </source>
</evidence>
<feature type="domain" description="Thioredoxin" evidence="3">
    <location>
        <begin position="1"/>
        <end position="114"/>
    </location>
</feature>
<evidence type="ECO:0000313" key="4">
    <source>
        <dbReference type="EMBL" id="KAG6504997.1"/>
    </source>
</evidence>
<dbReference type="AlphaFoldDB" id="A0A8J5GNE4"/>
<comment type="caution">
    <text evidence="5">The sequence shown here is derived from an EMBL/GenBank/DDBJ whole genome shotgun (WGS) entry which is preliminary data.</text>
</comment>
<evidence type="ECO:0000259" key="3">
    <source>
        <dbReference type="PROSITE" id="PS51352"/>
    </source>
</evidence>
<dbReference type="PROSITE" id="PS00194">
    <property type="entry name" value="THIOREDOXIN_1"/>
    <property type="match status" value="1"/>
</dbReference>
<dbReference type="InterPro" id="IPR013766">
    <property type="entry name" value="Thioredoxin_domain"/>
</dbReference>
<dbReference type="EMBL" id="JACMSC010000010">
    <property type="protein sequence ID" value="KAG6504997.1"/>
    <property type="molecule type" value="Genomic_DNA"/>
</dbReference>
<keyword evidence="6" id="KW-1185">Reference proteome</keyword>
<proteinExistence type="inferred from homology"/>
<name>A0A8J5GNE4_ZINOF</name>
<comment type="similarity">
    <text evidence="2">Belongs to the thioredoxin family. Plant F-type subfamily.</text>
</comment>
<evidence type="ECO:0000256" key="2">
    <source>
        <dbReference type="ARBA" id="ARBA00038337"/>
    </source>
</evidence>
<evidence type="ECO:0000313" key="6">
    <source>
        <dbReference type="Proteomes" id="UP000734854"/>
    </source>
</evidence>